<evidence type="ECO:0008006" key="4">
    <source>
        <dbReference type="Google" id="ProtNLM"/>
    </source>
</evidence>
<dbReference type="RefSeq" id="WP_101933299.1">
    <property type="nucleotide sequence ID" value="NZ_CP018622.1"/>
</dbReference>
<sequence>MRKMELNYILNHGDIQKLAENYNENSARAKRAKKWMVIGALVLSLILSAFPTLVMGRGFDFYLVLVLISFIITSILSLQQQKKDLITSTNRPLTKENIGLLGEYLTTISEDGIHATLFPNDPKKERNITNSWEEIDYYSKERNLFFVYVDRINFVYVIKAEEAARVDQFLNKKLPVRKNKSGSNHKS</sequence>
<proteinExistence type="predicted"/>
<keyword evidence="1" id="KW-0472">Membrane</keyword>
<keyword evidence="1" id="KW-1133">Transmembrane helix</keyword>
<evidence type="ECO:0000313" key="2">
    <source>
        <dbReference type="EMBL" id="AUJ24939.1"/>
    </source>
</evidence>
<dbReference type="Proteomes" id="UP000234237">
    <property type="component" value="Chromosome"/>
</dbReference>
<keyword evidence="1" id="KW-0812">Transmembrane</keyword>
<gene>
    <name evidence="2" type="ORF">A21D_01858</name>
</gene>
<protein>
    <recommendedName>
        <fullName evidence="4">YcxB-like protein domain-containing protein</fullName>
    </recommendedName>
</protein>
<dbReference type="KEGG" id="vpn:A21D_01858"/>
<evidence type="ECO:0000313" key="3">
    <source>
        <dbReference type="Proteomes" id="UP000234237"/>
    </source>
</evidence>
<dbReference type="EMBL" id="CP018622">
    <property type="protein sequence ID" value="AUJ24939.1"/>
    <property type="molecule type" value="Genomic_DNA"/>
</dbReference>
<name>A0A2K9IZ23_9BACI</name>
<reference evidence="3" key="1">
    <citation type="submission" date="2016-11" db="EMBL/GenBank/DDBJ databases">
        <title>Complete genome sequence of Virgibacillus pantothenticus 21D, a halophilic bacterium isolated from the deep hypersaline anoxic basin Discovery in the Mediterranean Sea.</title>
        <authorList>
            <person name="Zeaiter Z."/>
            <person name="Booth J.M."/>
            <person name="Prosdocimi E.M."/>
            <person name="Mapelli F."/>
            <person name="Fusi M."/>
            <person name="Daffonchio D."/>
            <person name="Borin S."/>
            <person name="Crotti E."/>
        </authorList>
    </citation>
    <scope>NUCLEOTIDE SEQUENCE [LARGE SCALE GENOMIC DNA]</scope>
    <source>
        <strain evidence="3">21D</strain>
    </source>
</reference>
<dbReference type="AlphaFoldDB" id="A0A2K9IZ23"/>
<evidence type="ECO:0000256" key="1">
    <source>
        <dbReference type="SAM" id="Phobius"/>
    </source>
</evidence>
<accession>A0A2K9IZ23</accession>
<feature type="transmembrane region" description="Helical" evidence="1">
    <location>
        <begin position="61"/>
        <end position="78"/>
    </location>
</feature>
<organism evidence="2 3">
    <name type="scientific">Virgibacillus dokdonensis</name>
    <dbReference type="NCBI Taxonomy" id="302167"/>
    <lineage>
        <taxon>Bacteria</taxon>
        <taxon>Bacillati</taxon>
        <taxon>Bacillota</taxon>
        <taxon>Bacilli</taxon>
        <taxon>Bacillales</taxon>
        <taxon>Bacillaceae</taxon>
        <taxon>Virgibacillus</taxon>
    </lineage>
</organism>
<feature type="transmembrane region" description="Helical" evidence="1">
    <location>
        <begin position="35"/>
        <end position="55"/>
    </location>
</feature>